<dbReference type="EMBL" id="OZ020103">
    <property type="protein sequence ID" value="CAK9277700.1"/>
    <property type="molecule type" value="Genomic_DNA"/>
</dbReference>
<dbReference type="InterPro" id="IPR050188">
    <property type="entry name" value="RluA_PseudoU_synthase"/>
</dbReference>
<proteinExistence type="inferred from homology"/>
<feature type="compositionally biased region" description="Basic and acidic residues" evidence="4">
    <location>
        <begin position="48"/>
        <end position="72"/>
    </location>
</feature>
<comment type="catalytic activity">
    <reaction evidence="1 3">
        <text>a uridine in RNA = a pseudouridine in RNA</text>
        <dbReference type="Rhea" id="RHEA:48348"/>
        <dbReference type="Rhea" id="RHEA-COMP:12068"/>
        <dbReference type="Rhea" id="RHEA-COMP:12069"/>
        <dbReference type="ChEBI" id="CHEBI:65314"/>
        <dbReference type="ChEBI" id="CHEBI:65315"/>
    </reaction>
</comment>
<dbReference type="EC" id="5.4.99.-" evidence="3"/>
<evidence type="ECO:0000256" key="3">
    <source>
        <dbReference type="RuleBase" id="RU362028"/>
    </source>
</evidence>
<dbReference type="InterPro" id="IPR020103">
    <property type="entry name" value="PsdUridine_synth_cat_dom_sf"/>
</dbReference>
<evidence type="ECO:0000256" key="1">
    <source>
        <dbReference type="ARBA" id="ARBA00000073"/>
    </source>
</evidence>
<dbReference type="InterPro" id="IPR006225">
    <property type="entry name" value="PsdUridine_synth_RluC/D"/>
</dbReference>
<reference evidence="6" key="1">
    <citation type="submission" date="2024-02" db="EMBL/GenBank/DDBJ databases">
        <authorList>
            <consortium name="ELIXIR-Norway"/>
            <consortium name="Elixir Norway"/>
        </authorList>
    </citation>
    <scope>NUCLEOTIDE SEQUENCE</scope>
</reference>
<dbReference type="PROSITE" id="PS01129">
    <property type="entry name" value="PSI_RLU"/>
    <property type="match status" value="1"/>
</dbReference>
<dbReference type="PANTHER" id="PTHR21600:SF40">
    <property type="entry name" value="PSEUDOURIDYLATE SYNTHASE RPUSD2"/>
    <property type="match status" value="1"/>
</dbReference>
<dbReference type="CDD" id="cd02557">
    <property type="entry name" value="PseudoU_synth_ScRIB2"/>
    <property type="match status" value="1"/>
</dbReference>
<organism evidence="6 7">
    <name type="scientific">Sphagnum jensenii</name>
    <dbReference type="NCBI Taxonomy" id="128206"/>
    <lineage>
        <taxon>Eukaryota</taxon>
        <taxon>Viridiplantae</taxon>
        <taxon>Streptophyta</taxon>
        <taxon>Embryophyta</taxon>
        <taxon>Bryophyta</taxon>
        <taxon>Sphagnophytina</taxon>
        <taxon>Sphagnopsida</taxon>
        <taxon>Sphagnales</taxon>
        <taxon>Sphagnaceae</taxon>
        <taxon>Sphagnum</taxon>
    </lineage>
</organism>
<feature type="domain" description="Pseudouridine synthase RsuA/RluA-like" evidence="5">
    <location>
        <begin position="219"/>
        <end position="379"/>
    </location>
</feature>
<sequence length="475" mass="52688">MMMTMIITSQECQNLEQEEEPGGGEALNPRMQCSLPDGEGRGGISLDCGREEVGNMEEETKTTRRSELESRSSDPSAAAAAATATTAVVRSIMDDGKFNAQMAADLLTQWETPSTPPNSLDYLLINGKRIVRPYFFEFLAHVKKRWDGKTIVDLFADEFRQRPHEYYVQAVECGRIRVDGKIVSPSYIVHDSQKLSHFVHRHEPPVMAELVTILEEGVDVITVCKPASVPVHACGQYRKNTVVGILQAEHNNIGPLFPVHRLDRLVSGLLILARNVHTANFFRQEIEGGCIQKQYVAKVKGVFPADEVEVNAAVIYDAKEGKSSVKEGGTIGVLAEESDAKYKDACTKFQRLSTDGNYSLVRCMPQTGRTHQIRVHLQHLGHPIANDALYLQANVAKRSKLNTSADRAAKDHLSVCAERCSVRASEEFVIDTMCTHCPNLEPSGYGGDEDGLWLHCVRYASSGWVYECPLPKWAI</sequence>
<evidence type="ECO:0000256" key="4">
    <source>
        <dbReference type="SAM" id="MobiDB-lite"/>
    </source>
</evidence>
<evidence type="ECO:0000256" key="2">
    <source>
        <dbReference type="PROSITE-ProRule" id="PRU00182"/>
    </source>
</evidence>
<evidence type="ECO:0000259" key="5">
    <source>
        <dbReference type="Pfam" id="PF00849"/>
    </source>
</evidence>
<keyword evidence="2" id="KW-0694">RNA-binding</keyword>
<dbReference type="Gene3D" id="3.30.2350.10">
    <property type="entry name" value="Pseudouridine synthase"/>
    <property type="match status" value="1"/>
</dbReference>
<evidence type="ECO:0000313" key="7">
    <source>
        <dbReference type="Proteomes" id="UP001497444"/>
    </source>
</evidence>
<dbReference type="PANTHER" id="PTHR21600">
    <property type="entry name" value="MITOCHONDRIAL RNA PSEUDOURIDINE SYNTHASE"/>
    <property type="match status" value="1"/>
</dbReference>
<keyword evidence="7" id="KW-1185">Reference proteome</keyword>
<feature type="region of interest" description="Disordered" evidence="4">
    <location>
        <begin position="12"/>
        <end position="79"/>
    </location>
</feature>
<dbReference type="InterPro" id="IPR006145">
    <property type="entry name" value="PsdUridine_synth_RsuA/RluA"/>
</dbReference>
<comment type="function">
    <text evidence="3">Responsible for synthesis of pseudouridine from uracil.</text>
</comment>
<name>A0ABP0XF09_9BRYO</name>
<dbReference type="PROSITE" id="PS50889">
    <property type="entry name" value="S4"/>
    <property type="match status" value="1"/>
</dbReference>
<dbReference type="SUPFAM" id="SSF55120">
    <property type="entry name" value="Pseudouridine synthase"/>
    <property type="match status" value="1"/>
</dbReference>
<evidence type="ECO:0000313" key="6">
    <source>
        <dbReference type="EMBL" id="CAK9277700.1"/>
    </source>
</evidence>
<comment type="similarity">
    <text evidence="3">Belongs to the pseudouridine synthase RluA family.</text>
</comment>
<gene>
    <name evidence="6" type="ORF">CSSPJE1EN1_LOCUS23178</name>
</gene>
<dbReference type="Pfam" id="PF00849">
    <property type="entry name" value="PseudoU_synth_2"/>
    <property type="match status" value="1"/>
</dbReference>
<dbReference type="Proteomes" id="UP001497444">
    <property type="component" value="Chromosome 8"/>
</dbReference>
<protein>
    <recommendedName>
        <fullName evidence="3">Pseudouridine synthase</fullName>
        <ecNumber evidence="3">5.4.99.-</ecNumber>
    </recommendedName>
</protein>
<dbReference type="InterPro" id="IPR006224">
    <property type="entry name" value="PsdUridine_synth_RluA-like_CS"/>
</dbReference>
<accession>A0ABP0XF09</accession>
<dbReference type="NCBIfam" id="TIGR00005">
    <property type="entry name" value="rluA_subfam"/>
    <property type="match status" value="1"/>
</dbReference>
<keyword evidence="3" id="KW-0413">Isomerase</keyword>